<accession>A0ABW2KU72</accession>
<reference evidence="2" key="1">
    <citation type="journal article" date="2019" name="Int. J. Syst. Evol. Microbiol.">
        <title>The Global Catalogue of Microorganisms (GCM) 10K type strain sequencing project: providing services to taxonomists for standard genome sequencing and annotation.</title>
        <authorList>
            <consortium name="The Broad Institute Genomics Platform"/>
            <consortium name="The Broad Institute Genome Sequencing Center for Infectious Disease"/>
            <person name="Wu L."/>
            <person name="Ma J."/>
        </authorList>
    </citation>
    <scope>NUCLEOTIDE SEQUENCE [LARGE SCALE GENOMIC DNA]</scope>
    <source>
        <strain evidence="2">CGMCC 1.16275</strain>
    </source>
</reference>
<organism evidence="1 2">
    <name type="scientific">Rhodocista pekingensis</name>
    <dbReference type="NCBI Taxonomy" id="201185"/>
    <lineage>
        <taxon>Bacteria</taxon>
        <taxon>Pseudomonadati</taxon>
        <taxon>Pseudomonadota</taxon>
        <taxon>Alphaproteobacteria</taxon>
        <taxon>Rhodospirillales</taxon>
        <taxon>Azospirillaceae</taxon>
        <taxon>Rhodocista</taxon>
    </lineage>
</organism>
<proteinExistence type="predicted"/>
<comment type="caution">
    <text evidence="1">The sequence shown here is derived from an EMBL/GenBank/DDBJ whole genome shotgun (WGS) entry which is preliminary data.</text>
</comment>
<dbReference type="RefSeq" id="WP_377358734.1">
    <property type="nucleotide sequence ID" value="NZ_JBHTCM010000010.1"/>
</dbReference>
<sequence length="105" mass="11343">MIEAPIGPRWLPQGSVIADIPCTVDIENTADSLHAHVELEGVEVGPGDTLLVHGAPTDIEFGHKGVHQCRATLIRASLFERTLIRVAAYLGLTELYEVSFSPGRV</sequence>
<evidence type="ECO:0000313" key="1">
    <source>
        <dbReference type="EMBL" id="MFC7333573.1"/>
    </source>
</evidence>
<evidence type="ECO:0000313" key="2">
    <source>
        <dbReference type="Proteomes" id="UP001596456"/>
    </source>
</evidence>
<dbReference type="Proteomes" id="UP001596456">
    <property type="component" value="Unassembled WGS sequence"/>
</dbReference>
<gene>
    <name evidence="1" type="ORF">ACFQPS_10405</name>
</gene>
<name>A0ABW2KU72_9PROT</name>
<protein>
    <submittedName>
        <fullName evidence="1">Uncharacterized protein</fullName>
    </submittedName>
</protein>
<dbReference type="EMBL" id="JBHTCM010000010">
    <property type="protein sequence ID" value="MFC7333573.1"/>
    <property type="molecule type" value="Genomic_DNA"/>
</dbReference>
<keyword evidence="2" id="KW-1185">Reference proteome</keyword>